<dbReference type="Pfam" id="PF00462">
    <property type="entry name" value="Glutaredoxin"/>
    <property type="match status" value="2"/>
</dbReference>
<dbReference type="CDD" id="cd03419">
    <property type="entry name" value="GRX_GRXh_1_2_like"/>
    <property type="match status" value="2"/>
</dbReference>
<dbReference type="SUPFAM" id="SSF52833">
    <property type="entry name" value="Thioredoxin-like"/>
    <property type="match status" value="2"/>
</dbReference>
<evidence type="ECO:0000256" key="1">
    <source>
        <dbReference type="ARBA" id="ARBA00004496"/>
    </source>
</evidence>
<reference evidence="6 7" key="1">
    <citation type="journal article" date="2017" name="Nat. Commun.">
        <title>Genome assembly with in vitro proximity ligation data and whole-genome triplication in lettuce.</title>
        <authorList>
            <person name="Reyes-Chin-Wo S."/>
            <person name="Wang Z."/>
            <person name="Yang X."/>
            <person name="Kozik A."/>
            <person name="Arikit S."/>
            <person name="Song C."/>
            <person name="Xia L."/>
            <person name="Froenicke L."/>
            <person name="Lavelle D.O."/>
            <person name="Truco M.J."/>
            <person name="Xia R."/>
            <person name="Zhu S."/>
            <person name="Xu C."/>
            <person name="Xu H."/>
            <person name="Xu X."/>
            <person name="Cox K."/>
            <person name="Korf I."/>
            <person name="Meyers B.C."/>
            <person name="Michelmore R.W."/>
        </authorList>
    </citation>
    <scope>NUCLEOTIDE SEQUENCE [LARGE SCALE GENOMIC DNA]</scope>
    <source>
        <strain evidence="7">cv. Salinas</strain>
        <tissue evidence="6">Seedlings</tissue>
    </source>
</reference>
<dbReference type="InterPro" id="IPR014025">
    <property type="entry name" value="Glutaredoxin_subgr"/>
</dbReference>
<accession>A0A9R1VLS4</accession>
<comment type="similarity">
    <text evidence="2">Belongs to the glutaredoxin family. CC-type subfamily.</text>
</comment>
<evidence type="ECO:0000259" key="5">
    <source>
        <dbReference type="Pfam" id="PF00462"/>
    </source>
</evidence>
<dbReference type="InterPro" id="IPR036249">
    <property type="entry name" value="Thioredoxin-like_sf"/>
</dbReference>
<organism evidence="6 7">
    <name type="scientific">Lactuca sativa</name>
    <name type="common">Garden lettuce</name>
    <dbReference type="NCBI Taxonomy" id="4236"/>
    <lineage>
        <taxon>Eukaryota</taxon>
        <taxon>Viridiplantae</taxon>
        <taxon>Streptophyta</taxon>
        <taxon>Embryophyta</taxon>
        <taxon>Tracheophyta</taxon>
        <taxon>Spermatophyta</taxon>
        <taxon>Magnoliopsida</taxon>
        <taxon>eudicotyledons</taxon>
        <taxon>Gunneridae</taxon>
        <taxon>Pentapetalae</taxon>
        <taxon>asterids</taxon>
        <taxon>campanulids</taxon>
        <taxon>Asterales</taxon>
        <taxon>Asteraceae</taxon>
        <taxon>Cichorioideae</taxon>
        <taxon>Cichorieae</taxon>
        <taxon>Lactucinae</taxon>
        <taxon>Lactuca</taxon>
    </lineage>
</organism>
<protein>
    <recommendedName>
        <fullName evidence="5">Glutaredoxin domain-containing protein</fullName>
    </recommendedName>
</protein>
<evidence type="ECO:0000256" key="2">
    <source>
        <dbReference type="ARBA" id="ARBA00007568"/>
    </source>
</evidence>
<feature type="domain" description="Glutaredoxin" evidence="5">
    <location>
        <begin position="136"/>
        <end position="198"/>
    </location>
</feature>
<name>A0A9R1VLS4_LACSA</name>
<dbReference type="PROSITE" id="PS51354">
    <property type="entry name" value="GLUTAREDOXIN_2"/>
    <property type="match status" value="2"/>
</dbReference>
<dbReference type="Gene3D" id="3.40.30.10">
    <property type="entry name" value="Glutaredoxin"/>
    <property type="match status" value="2"/>
</dbReference>
<evidence type="ECO:0000313" key="7">
    <source>
        <dbReference type="Proteomes" id="UP000235145"/>
    </source>
</evidence>
<dbReference type="NCBIfam" id="TIGR02189">
    <property type="entry name" value="GlrX-like_plant"/>
    <property type="match status" value="2"/>
</dbReference>
<evidence type="ECO:0000256" key="4">
    <source>
        <dbReference type="ARBA" id="ARBA00023284"/>
    </source>
</evidence>
<dbReference type="InterPro" id="IPR002109">
    <property type="entry name" value="Glutaredoxin"/>
</dbReference>
<keyword evidence="4" id="KW-0676">Redox-active center</keyword>
<keyword evidence="3" id="KW-0963">Cytoplasm</keyword>
<gene>
    <name evidence="6" type="ORF">LSAT_V11C500297650</name>
</gene>
<evidence type="ECO:0000313" key="6">
    <source>
        <dbReference type="EMBL" id="KAJ0207393.1"/>
    </source>
</evidence>
<dbReference type="GO" id="GO:0005737">
    <property type="term" value="C:cytoplasm"/>
    <property type="evidence" value="ECO:0007669"/>
    <property type="project" value="UniProtKB-SubCell"/>
</dbReference>
<dbReference type="PANTHER" id="PTHR10168">
    <property type="entry name" value="GLUTAREDOXIN"/>
    <property type="match status" value="1"/>
</dbReference>
<comment type="caution">
    <text evidence="6">The sequence shown here is derived from an EMBL/GenBank/DDBJ whole genome shotgun (WGS) entry which is preliminary data.</text>
</comment>
<dbReference type="PRINTS" id="PR00160">
    <property type="entry name" value="GLUTAREDOXIN"/>
</dbReference>
<dbReference type="Proteomes" id="UP000235145">
    <property type="component" value="Unassembled WGS sequence"/>
</dbReference>
<comment type="subcellular location">
    <subcellularLocation>
        <location evidence="1">Cytoplasm</location>
    </subcellularLocation>
</comment>
<feature type="domain" description="Glutaredoxin" evidence="5">
    <location>
        <begin position="28"/>
        <end position="90"/>
    </location>
</feature>
<dbReference type="InterPro" id="IPR011905">
    <property type="entry name" value="GlrX-like_pln_2"/>
</dbReference>
<proteinExistence type="inferred from homology"/>
<dbReference type="AlphaFoldDB" id="A0A9R1VLS4"/>
<dbReference type="EMBL" id="NBSK02000005">
    <property type="protein sequence ID" value="KAJ0207393.1"/>
    <property type="molecule type" value="Genomic_DNA"/>
</dbReference>
<sequence>MQVSLPKHQLLEFPEMAMVRALVKERPVVIFSKSSCCMSYTIKTLISSFGANPTVYEMDEHPQGKQIEKELRGLGCKPSVPAVFIGEELIGGANEIMSLHLKGCLYLSFLTRPLFLFVSHKLMALVTNLGAEKPLVIFSKSSCSMCHSIKTLIGSYGANATVYEIDEHPKGQQMERELKMLDSSRPCVPAVFIGHELVGGPDEIMSLQLKGKLVDLLKKANAIWIMTMVTTYKVGC</sequence>
<keyword evidence="7" id="KW-1185">Reference proteome</keyword>
<evidence type="ECO:0000256" key="3">
    <source>
        <dbReference type="ARBA" id="ARBA00022490"/>
    </source>
</evidence>